<dbReference type="InterPro" id="IPR001989">
    <property type="entry name" value="Radical_activat_CS"/>
</dbReference>
<evidence type="ECO:0000256" key="8">
    <source>
        <dbReference type="RuleBase" id="RU362053"/>
    </source>
</evidence>
<dbReference type="EMBL" id="CP007062">
    <property type="protein sequence ID" value="EEO42662.2"/>
    <property type="molecule type" value="Genomic_DNA"/>
</dbReference>
<comment type="catalytic activity">
    <reaction evidence="8">
        <text>glycyl-[formate C-acetyltransferase] + reduced [flavodoxin] + S-adenosyl-L-methionine = glycin-2-yl radical-[formate C-acetyltransferase] + semiquinone [flavodoxin] + 5'-deoxyadenosine + L-methionine + H(+)</text>
        <dbReference type="Rhea" id="RHEA:19225"/>
        <dbReference type="Rhea" id="RHEA-COMP:10622"/>
        <dbReference type="Rhea" id="RHEA-COMP:12190"/>
        <dbReference type="Rhea" id="RHEA-COMP:12191"/>
        <dbReference type="Rhea" id="RHEA-COMP:14480"/>
        <dbReference type="ChEBI" id="CHEBI:15378"/>
        <dbReference type="ChEBI" id="CHEBI:17319"/>
        <dbReference type="ChEBI" id="CHEBI:29947"/>
        <dbReference type="ChEBI" id="CHEBI:32722"/>
        <dbReference type="ChEBI" id="CHEBI:57618"/>
        <dbReference type="ChEBI" id="CHEBI:57844"/>
        <dbReference type="ChEBI" id="CHEBI:59789"/>
        <dbReference type="ChEBI" id="CHEBI:140311"/>
        <dbReference type="EC" id="1.97.1.4"/>
    </reaction>
</comment>
<keyword evidence="4 8" id="KW-0479">Metal-binding</keyword>
<name>A0A140PSD5_9FUSO</name>
<accession>A0A140PSD5</accession>
<dbReference type="GeneID" id="79810324"/>
<dbReference type="SFLD" id="SFLDS00029">
    <property type="entry name" value="Radical_SAM"/>
    <property type="match status" value="1"/>
</dbReference>
<evidence type="ECO:0000259" key="9">
    <source>
        <dbReference type="PROSITE" id="PS51918"/>
    </source>
</evidence>
<dbReference type="NCBIfam" id="TIGR02493">
    <property type="entry name" value="PFLA"/>
    <property type="match status" value="1"/>
</dbReference>
<sequence length="247" mass="28854">MQGYINSFESFGTKDGPGIRFVVFMQGCPLRCLYCHNVDTWELKDKNYIYTPEEIFAELNKVRAFLTGGITASGGEPLFQASFILELFKLCKKNGIHTALDTSGYIFNEQAKKVLEYTDLVLLDIKHIDKDMYKKLTSVDLEPTLKFIKYLQEINKPTWIRYVLVPGYTDDIKDLNDWAKFVSQFDIVKRVDILPFHQMAIYKWEKTNREYKLKDTPTPNKEQIQKAEEIFKKYNLPLYKERGAVAN</sequence>
<evidence type="ECO:0000256" key="7">
    <source>
        <dbReference type="ARBA" id="ARBA00023014"/>
    </source>
</evidence>
<keyword evidence="6 8" id="KW-0408">Iron</keyword>
<dbReference type="Pfam" id="PF04055">
    <property type="entry name" value="Radical_SAM"/>
    <property type="match status" value="1"/>
</dbReference>
<comment type="subcellular location">
    <subcellularLocation>
        <location evidence="8">Cytoplasm</location>
    </subcellularLocation>
</comment>
<dbReference type="SFLD" id="SFLDG01066">
    <property type="entry name" value="organic_radical-activating_enz"/>
    <property type="match status" value="1"/>
</dbReference>
<dbReference type="eggNOG" id="COG1180">
    <property type="taxonomic scope" value="Bacteria"/>
</dbReference>
<dbReference type="PANTHER" id="PTHR30352">
    <property type="entry name" value="PYRUVATE FORMATE-LYASE-ACTIVATING ENZYME"/>
    <property type="match status" value="1"/>
</dbReference>
<dbReference type="EC" id="1.97.1.4" evidence="8"/>
<dbReference type="InterPro" id="IPR034457">
    <property type="entry name" value="Organic_radical-activating"/>
</dbReference>
<evidence type="ECO:0000313" key="11">
    <source>
        <dbReference type="Proteomes" id="UP000002799"/>
    </source>
</evidence>
<dbReference type="InterPro" id="IPR013785">
    <property type="entry name" value="Aldolase_TIM"/>
</dbReference>
<keyword evidence="5 8" id="KW-0560">Oxidoreductase</keyword>
<dbReference type="GO" id="GO:0016829">
    <property type="term" value="F:lyase activity"/>
    <property type="evidence" value="ECO:0007669"/>
    <property type="project" value="UniProtKB-KW"/>
</dbReference>
<evidence type="ECO:0000256" key="6">
    <source>
        <dbReference type="ARBA" id="ARBA00023004"/>
    </source>
</evidence>
<dbReference type="PROSITE" id="PS51918">
    <property type="entry name" value="RADICAL_SAM"/>
    <property type="match status" value="1"/>
</dbReference>
<dbReference type="HOGENOM" id="CLU_058969_1_1_0"/>
<keyword evidence="10" id="KW-0670">Pyruvate</keyword>
<dbReference type="Gene3D" id="3.20.20.70">
    <property type="entry name" value="Aldolase class I"/>
    <property type="match status" value="1"/>
</dbReference>
<dbReference type="KEGG" id="fne:FSDG_01221"/>
<gene>
    <name evidence="10" type="ORF">FSDG_01221</name>
</gene>
<keyword evidence="3 8" id="KW-0949">S-adenosyl-L-methionine</keyword>
<dbReference type="GO" id="GO:0043365">
    <property type="term" value="F:[formate-C-acetyltransferase]-activating enzyme activity"/>
    <property type="evidence" value="ECO:0007669"/>
    <property type="project" value="UniProtKB-UniRule"/>
</dbReference>
<evidence type="ECO:0000256" key="5">
    <source>
        <dbReference type="ARBA" id="ARBA00023002"/>
    </source>
</evidence>
<proteinExistence type="inferred from homology"/>
<dbReference type="InterPro" id="IPR012839">
    <property type="entry name" value="Organic_radical_activase"/>
</dbReference>
<comment type="function">
    <text evidence="8">Activation of pyruvate formate-lyase under anaerobic conditions by generation of an organic free radical, using S-adenosylmethionine and reduced flavodoxin as cosubstrates to produce 5'-deoxy-adenosine.</text>
</comment>
<evidence type="ECO:0000313" key="10">
    <source>
        <dbReference type="EMBL" id="EEO42662.2"/>
    </source>
</evidence>
<dbReference type="InterPro" id="IPR012838">
    <property type="entry name" value="PFL1_activating"/>
</dbReference>
<evidence type="ECO:0000256" key="3">
    <source>
        <dbReference type="ARBA" id="ARBA00022691"/>
    </source>
</evidence>
<keyword evidence="7 8" id="KW-0411">Iron-sulfur</keyword>
<keyword evidence="10" id="KW-0456">Lyase</keyword>
<dbReference type="AlphaFoldDB" id="A0A140PSD5"/>
<reference evidence="10 11" key="1">
    <citation type="submission" date="2013-11" db="EMBL/GenBank/DDBJ databases">
        <title>The Genome Sequence of Fusobacterium sp. 7_1.</title>
        <authorList>
            <consortium name="The Broad Institute Genome Sequencing Platform"/>
            <person name="Earl A."/>
            <person name="Ward D."/>
            <person name="Feldgarden M."/>
            <person name="Gevers D."/>
            <person name="Strauss J."/>
            <person name="Ambrose C.E."/>
            <person name="Allen-Vercoe E."/>
            <person name="Walker B."/>
            <person name="Young S.K."/>
            <person name="Zeng Q."/>
            <person name="Gargeya S."/>
            <person name="Fitzgerald M."/>
            <person name="Haas B."/>
            <person name="Abouelleil A."/>
            <person name="Alvarado L."/>
            <person name="Arachchi H.M."/>
            <person name="Berlin A.M."/>
            <person name="Chapman S.B."/>
            <person name="Goldberg J."/>
            <person name="Griggs A."/>
            <person name="Gujja S."/>
            <person name="Hansen M."/>
            <person name="Howarth C."/>
            <person name="Imamovic A."/>
            <person name="Larimer J."/>
            <person name="McCowen C."/>
            <person name="Montmayeur A."/>
            <person name="Murphy C."/>
            <person name="Neiman D."/>
            <person name="Pearson M."/>
            <person name="Priest M."/>
            <person name="Roberts A."/>
            <person name="Saif S."/>
            <person name="Shea T."/>
            <person name="Sisk P."/>
            <person name="Sykes S."/>
            <person name="Wortman J."/>
            <person name="Nusbaum C."/>
            <person name="Birren B."/>
        </authorList>
    </citation>
    <scope>NUCLEOTIDE SEQUENCE [LARGE SCALE GENOMIC DNA]</scope>
    <source>
        <strain evidence="10 11">7_1</strain>
    </source>
</reference>
<dbReference type="GO" id="GO:0005737">
    <property type="term" value="C:cytoplasm"/>
    <property type="evidence" value="ECO:0007669"/>
    <property type="project" value="UniProtKB-SubCell"/>
</dbReference>
<dbReference type="PIRSF" id="PIRSF000371">
    <property type="entry name" value="PFL_act_enz"/>
    <property type="match status" value="1"/>
</dbReference>
<dbReference type="CDD" id="cd01335">
    <property type="entry name" value="Radical_SAM"/>
    <property type="match status" value="1"/>
</dbReference>
<evidence type="ECO:0000256" key="1">
    <source>
        <dbReference type="ARBA" id="ARBA00009777"/>
    </source>
</evidence>
<dbReference type="RefSeq" id="WP_005910932.1">
    <property type="nucleotide sequence ID" value="NZ_AKBT01000001.1"/>
</dbReference>
<organism evidence="10">
    <name type="scientific">Fusobacterium animalis 7_1</name>
    <dbReference type="NCBI Taxonomy" id="457405"/>
    <lineage>
        <taxon>Bacteria</taxon>
        <taxon>Fusobacteriati</taxon>
        <taxon>Fusobacteriota</taxon>
        <taxon>Fusobacteriia</taxon>
        <taxon>Fusobacteriales</taxon>
        <taxon>Fusobacteriaceae</taxon>
        <taxon>Fusobacterium</taxon>
    </lineage>
</organism>
<comment type="cofactor">
    <cofactor evidence="8">
        <name>[4Fe-4S] cluster</name>
        <dbReference type="ChEBI" id="CHEBI:49883"/>
    </cofactor>
    <text evidence="8">Binds 1 [4Fe-4S] cluster. The cluster is coordinated with 3 cysteines and an exchangeable S-adenosyl-L-methionine.</text>
</comment>
<feature type="domain" description="Radical SAM core" evidence="9">
    <location>
        <begin position="14"/>
        <end position="233"/>
    </location>
</feature>
<keyword evidence="2 8" id="KW-0004">4Fe-4S</keyword>
<keyword evidence="8" id="KW-0963">Cytoplasm</keyword>
<dbReference type="GO" id="GO:0046872">
    <property type="term" value="F:metal ion binding"/>
    <property type="evidence" value="ECO:0007669"/>
    <property type="project" value="UniProtKB-UniRule"/>
</dbReference>
<dbReference type="SFLD" id="SFLDG01067">
    <property type="entry name" value="SPASM/twitch_domain_containing"/>
    <property type="match status" value="1"/>
</dbReference>
<evidence type="ECO:0000256" key="2">
    <source>
        <dbReference type="ARBA" id="ARBA00022485"/>
    </source>
</evidence>
<evidence type="ECO:0000256" key="4">
    <source>
        <dbReference type="ARBA" id="ARBA00022723"/>
    </source>
</evidence>
<protein>
    <recommendedName>
        <fullName evidence="8">Pyruvate formate-lyase-activating enzyme</fullName>
        <ecNumber evidence="8">1.97.1.4</ecNumber>
    </recommendedName>
</protein>
<dbReference type="InterPro" id="IPR007197">
    <property type="entry name" value="rSAM"/>
</dbReference>
<dbReference type="PROSITE" id="PS01087">
    <property type="entry name" value="RADICAL_ACTIVATING"/>
    <property type="match status" value="1"/>
</dbReference>
<comment type="similarity">
    <text evidence="1 8">Belongs to the organic radical-activating enzymes family.</text>
</comment>
<dbReference type="InterPro" id="IPR058240">
    <property type="entry name" value="rSAM_sf"/>
</dbReference>
<dbReference type="GO" id="GO:0051539">
    <property type="term" value="F:4 iron, 4 sulfur cluster binding"/>
    <property type="evidence" value="ECO:0007669"/>
    <property type="project" value="UniProtKB-UniRule"/>
</dbReference>
<dbReference type="SUPFAM" id="SSF102114">
    <property type="entry name" value="Radical SAM enzymes"/>
    <property type="match status" value="1"/>
</dbReference>
<dbReference type="PANTHER" id="PTHR30352:SF5">
    <property type="entry name" value="PYRUVATE FORMATE-LYASE 1-ACTIVATING ENZYME"/>
    <property type="match status" value="1"/>
</dbReference>
<dbReference type="Proteomes" id="UP000002799">
    <property type="component" value="Chromosome"/>
</dbReference>